<organism evidence="5 6">
    <name type="scientific">Collybia nuda</name>
    <dbReference type="NCBI Taxonomy" id="64659"/>
    <lineage>
        <taxon>Eukaryota</taxon>
        <taxon>Fungi</taxon>
        <taxon>Dikarya</taxon>
        <taxon>Basidiomycota</taxon>
        <taxon>Agaricomycotina</taxon>
        <taxon>Agaricomycetes</taxon>
        <taxon>Agaricomycetidae</taxon>
        <taxon>Agaricales</taxon>
        <taxon>Tricholomatineae</taxon>
        <taxon>Clitocybaceae</taxon>
        <taxon>Collybia</taxon>
    </lineage>
</organism>
<sequence>MSIARQLFHEFRPLFRMLEEPLAIRSARPSVDSPRSLFDDPFFKTAFLSRPAVDLTEEGDKYVVEADLPGVKKENVEVRIGDSGRSVTIEGKVAERRRSAQDVDDATIEASDGGPATAVTKAEDIPVGNPISNERAFVTDSVFSRTVWLPRSVDGANVDAKLNDGVLTLILNKMVDKASVVVPIQ</sequence>
<evidence type="ECO:0000313" key="6">
    <source>
        <dbReference type="Proteomes" id="UP000807353"/>
    </source>
</evidence>
<dbReference type="AlphaFoldDB" id="A0A9P5Y8E3"/>
<dbReference type="PROSITE" id="PS01031">
    <property type="entry name" value="SHSP"/>
    <property type="match status" value="1"/>
</dbReference>
<protein>
    <submittedName>
        <fullName evidence="5">HSP20-like chaperone</fullName>
    </submittedName>
</protein>
<keyword evidence="1" id="KW-0346">Stress response</keyword>
<reference evidence="5" key="1">
    <citation type="submission" date="2020-11" db="EMBL/GenBank/DDBJ databases">
        <authorList>
            <consortium name="DOE Joint Genome Institute"/>
            <person name="Ahrendt S."/>
            <person name="Riley R."/>
            <person name="Andreopoulos W."/>
            <person name="Labutti K."/>
            <person name="Pangilinan J."/>
            <person name="Ruiz-Duenas F.J."/>
            <person name="Barrasa J.M."/>
            <person name="Sanchez-Garcia M."/>
            <person name="Camarero S."/>
            <person name="Miyauchi S."/>
            <person name="Serrano A."/>
            <person name="Linde D."/>
            <person name="Babiker R."/>
            <person name="Drula E."/>
            <person name="Ayuso-Fernandez I."/>
            <person name="Pacheco R."/>
            <person name="Padilla G."/>
            <person name="Ferreira P."/>
            <person name="Barriuso J."/>
            <person name="Kellner H."/>
            <person name="Castanera R."/>
            <person name="Alfaro M."/>
            <person name="Ramirez L."/>
            <person name="Pisabarro A.G."/>
            <person name="Kuo A."/>
            <person name="Tritt A."/>
            <person name="Lipzen A."/>
            <person name="He G."/>
            <person name="Yan M."/>
            <person name="Ng V."/>
            <person name="Cullen D."/>
            <person name="Martin F."/>
            <person name="Rosso M.-N."/>
            <person name="Henrissat B."/>
            <person name="Hibbett D."/>
            <person name="Martinez A.T."/>
            <person name="Grigoriev I.V."/>
        </authorList>
    </citation>
    <scope>NUCLEOTIDE SEQUENCE</scope>
    <source>
        <strain evidence="5">CBS 247.69</strain>
    </source>
</reference>
<feature type="domain" description="SHSP" evidence="4">
    <location>
        <begin position="44"/>
        <end position="185"/>
    </location>
</feature>
<evidence type="ECO:0000259" key="4">
    <source>
        <dbReference type="PROSITE" id="PS01031"/>
    </source>
</evidence>
<keyword evidence="6" id="KW-1185">Reference proteome</keyword>
<dbReference type="Proteomes" id="UP000807353">
    <property type="component" value="Unassembled WGS sequence"/>
</dbReference>
<feature type="region of interest" description="Disordered" evidence="3">
    <location>
        <begin position="96"/>
        <end position="116"/>
    </location>
</feature>
<dbReference type="InterPro" id="IPR031107">
    <property type="entry name" value="Small_HSP"/>
</dbReference>
<proteinExistence type="inferred from homology"/>
<dbReference type="InterPro" id="IPR002068">
    <property type="entry name" value="A-crystallin/Hsp20_dom"/>
</dbReference>
<evidence type="ECO:0000256" key="3">
    <source>
        <dbReference type="SAM" id="MobiDB-lite"/>
    </source>
</evidence>
<accession>A0A9P5Y8E3</accession>
<comment type="similarity">
    <text evidence="2">Belongs to the small heat shock protein (HSP20) family.</text>
</comment>
<dbReference type="SUPFAM" id="SSF49764">
    <property type="entry name" value="HSP20-like chaperones"/>
    <property type="match status" value="1"/>
</dbReference>
<dbReference type="OrthoDB" id="1431247at2759"/>
<dbReference type="CDD" id="cd06464">
    <property type="entry name" value="ACD_sHsps-like"/>
    <property type="match status" value="1"/>
</dbReference>
<dbReference type="PANTHER" id="PTHR11527">
    <property type="entry name" value="HEAT-SHOCK PROTEIN 20 FAMILY MEMBER"/>
    <property type="match status" value="1"/>
</dbReference>
<evidence type="ECO:0000256" key="1">
    <source>
        <dbReference type="ARBA" id="ARBA00023016"/>
    </source>
</evidence>
<evidence type="ECO:0000256" key="2">
    <source>
        <dbReference type="PROSITE-ProRule" id="PRU00285"/>
    </source>
</evidence>
<name>A0A9P5Y8E3_9AGAR</name>
<dbReference type="InterPro" id="IPR040612">
    <property type="entry name" value="ArsA_HSP20-like"/>
</dbReference>
<dbReference type="EMBL" id="MU150256">
    <property type="protein sequence ID" value="KAF9464173.1"/>
    <property type="molecule type" value="Genomic_DNA"/>
</dbReference>
<evidence type="ECO:0000313" key="5">
    <source>
        <dbReference type="EMBL" id="KAF9464173.1"/>
    </source>
</evidence>
<comment type="caution">
    <text evidence="5">The sequence shown here is derived from an EMBL/GenBank/DDBJ whole genome shotgun (WGS) entry which is preliminary data.</text>
</comment>
<gene>
    <name evidence="5" type="ORF">BDZ94DRAFT_1257188</name>
</gene>
<dbReference type="Pfam" id="PF17886">
    <property type="entry name" value="ArsA_HSP20"/>
    <property type="match status" value="1"/>
</dbReference>
<dbReference type="InterPro" id="IPR008978">
    <property type="entry name" value="HSP20-like_chaperone"/>
</dbReference>
<dbReference type="Gene3D" id="2.60.40.790">
    <property type="match status" value="1"/>
</dbReference>